<evidence type="ECO:0000313" key="10">
    <source>
        <dbReference type="Proteomes" id="UP001443914"/>
    </source>
</evidence>
<organism evidence="9 10">
    <name type="scientific">Saponaria officinalis</name>
    <name type="common">Common soapwort</name>
    <name type="synonym">Lychnis saponaria</name>
    <dbReference type="NCBI Taxonomy" id="3572"/>
    <lineage>
        <taxon>Eukaryota</taxon>
        <taxon>Viridiplantae</taxon>
        <taxon>Streptophyta</taxon>
        <taxon>Embryophyta</taxon>
        <taxon>Tracheophyta</taxon>
        <taxon>Spermatophyta</taxon>
        <taxon>Magnoliopsida</taxon>
        <taxon>eudicotyledons</taxon>
        <taxon>Gunneridae</taxon>
        <taxon>Pentapetalae</taxon>
        <taxon>Caryophyllales</taxon>
        <taxon>Caryophyllaceae</taxon>
        <taxon>Caryophylleae</taxon>
        <taxon>Saponaria</taxon>
    </lineage>
</organism>
<keyword evidence="3" id="KW-0805">Transcription regulation</keyword>
<dbReference type="InterPro" id="IPR025756">
    <property type="entry name" value="Myb_CC_LHEQLE"/>
</dbReference>
<evidence type="ECO:0000256" key="5">
    <source>
        <dbReference type="ARBA" id="ARBA00023163"/>
    </source>
</evidence>
<dbReference type="NCBIfam" id="TIGR01557">
    <property type="entry name" value="myb_SHAQKYF"/>
    <property type="match status" value="1"/>
</dbReference>
<dbReference type="GO" id="GO:0003677">
    <property type="term" value="F:DNA binding"/>
    <property type="evidence" value="ECO:0007669"/>
    <property type="project" value="InterPro"/>
</dbReference>
<evidence type="ECO:0000256" key="3">
    <source>
        <dbReference type="ARBA" id="ARBA00023015"/>
    </source>
</evidence>
<dbReference type="InterPro" id="IPR006447">
    <property type="entry name" value="Myb_dom_plants"/>
</dbReference>
<reference evidence="9" key="1">
    <citation type="submission" date="2024-03" db="EMBL/GenBank/DDBJ databases">
        <title>WGS assembly of Saponaria officinalis var. Norfolk2.</title>
        <authorList>
            <person name="Jenkins J."/>
            <person name="Shu S."/>
            <person name="Grimwood J."/>
            <person name="Barry K."/>
            <person name="Goodstein D."/>
            <person name="Schmutz J."/>
            <person name="Leebens-Mack J."/>
            <person name="Osbourn A."/>
        </authorList>
    </citation>
    <scope>NUCLEOTIDE SEQUENCE [LARGE SCALE GENOMIC DNA]</scope>
    <source>
        <strain evidence="9">JIC</strain>
    </source>
</reference>
<protein>
    <recommendedName>
        <fullName evidence="8">HTH myb-type domain-containing protein</fullName>
    </recommendedName>
</protein>
<feature type="region of interest" description="Disordered" evidence="7">
    <location>
        <begin position="80"/>
        <end position="118"/>
    </location>
</feature>
<evidence type="ECO:0000259" key="8">
    <source>
        <dbReference type="PROSITE" id="PS51294"/>
    </source>
</evidence>
<dbReference type="SUPFAM" id="SSF46689">
    <property type="entry name" value="Homeodomain-like"/>
    <property type="match status" value="1"/>
</dbReference>
<feature type="domain" description="HTH myb-type" evidence="8">
    <location>
        <begin position="23"/>
        <end position="83"/>
    </location>
</feature>
<dbReference type="Pfam" id="PF00249">
    <property type="entry name" value="Myb_DNA-binding"/>
    <property type="match status" value="1"/>
</dbReference>
<evidence type="ECO:0000256" key="6">
    <source>
        <dbReference type="ARBA" id="ARBA00023242"/>
    </source>
</evidence>
<accession>A0AAW1GL30</accession>
<evidence type="ECO:0000256" key="2">
    <source>
        <dbReference type="ARBA" id="ARBA00006783"/>
    </source>
</evidence>
<dbReference type="InterPro" id="IPR046955">
    <property type="entry name" value="PHR1-like"/>
</dbReference>
<dbReference type="GO" id="GO:0003700">
    <property type="term" value="F:DNA-binding transcription factor activity"/>
    <property type="evidence" value="ECO:0007669"/>
    <property type="project" value="InterPro"/>
</dbReference>
<keyword evidence="6" id="KW-0539">Nucleus</keyword>
<dbReference type="FunFam" id="1.10.10.60:FF:000002">
    <property type="entry name" value="Myb family transcription factor"/>
    <property type="match status" value="1"/>
</dbReference>
<dbReference type="Proteomes" id="UP001443914">
    <property type="component" value="Unassembled WGS sequence"/>
</dbReference>
<dbReference type="Gene3D" id="1.10.10.60">
    <property type="entry name" value="Homeodomain-like"/>
    <property type="match status" value="1"/>
</dbReference>
<dbReference type="Pfam" id="PF14379">
    <property type="entry name" value="Myb_CC_LHEQLE"/>
    <property type="match status" value="1"/>
</dbReference>
<sequence length="286" mass="31642">MYRRTESSRWVSGGEEACVVLTTDPKPRLRWTSELHDRFIDAVSQLGGPKKATPKTILRTMGVKGLTLYHLKSHLQKYRMGKQPCKEATDGSKDASFKGEIHDTDSSTSSARMKDQELNDGNQVTEALRVQMEVQRRLHEQLEVPRHLQLRIEAQGKYLHSLVEKACKALSDQAAVSSYGFEAAHEELSELAIRISASESSGLVLPDTIKIPSSFTQVTPLHDTRNAPMVSAWISDCSVDSCLTSMESPVSPLGAMKKRARPVFGNGDMLPVDCSSDQVGWIMANI</sequence>
<comment type="subcellular location">
    <subcellularLocation>
        <location evidence="1">Nucleus</location>
    </subcellularLocation>
</comment>
<dbReference type="EMBL" id="JBDFQZ010000014">
    <property type="protein sequence ID" value="KAK9664557.1"/>
    <property type="molecule type" value="Genomic_DNA"/>
</dbReference>
<dbReference type="PANTHER" id="PTHR31499">
    <property type="entry name" value="MYB FAMILY TRANSCRIPTION FACTOR PHL11"/>
    <property type="match status" value="1"/>
</dbReference>
<evidence type="ECO:0000256" key="1">
    <source>
        <dbReference type="ARBA" id="ARBA00004123"/>
    </source>
</evidence>
<proteinExistence type="inferred from homology"/>
<dbReference type="PROSITE" id="PS51294">
    <property type="entry name" value="HTH_MYB"/>
    <property type="match status" value="1"/>
</dbReference>
<keyword evidence="4" id="KW-0175">Coiled coil</keyword>
<gene>
    <name evidence="9" type="ORF">RND81_14G051300</name>
</gene>
<comment type="caution">
    <text evidence="9">The sequence shown here is derived from an EMBL/GenBank/DDBJ whole genome shotgun (WGS) entry which is preliminary data.</text>
</comment>
<dbReference type="InterPro" id="IPR009057">
    <property type="entry name" value="Homeodomain-like_sf"/>
</dbReference>
<dbReference type="PANTHER" id="PTHR31499:SF6">
    <property type="entry name" value="PROTEIN PHR1-LIKE 2"/>
    <property type="match status" value="1"/>
</dbReference>
<keyword evidence="10" id="KW-1185">Reference proteome</keyword>
<dbReference type="InterPro" id="IPR017930">
    <property type="entry name" value="Myb_dom"/>
</dbReference>
<evidence type="ECO:0000313" key="9">
    <source>
        <dbReference type="EMBL" id="KAK9664557.1"/>
    </source>
</evidence>
<evidence type="ECO:0000256" key="4">
    <source>
        <dbReference type="ARBA" id="ARBA00023054"/>
    </source>
</evidence>
<comment type="similarity">
    <text evidence="2">Belongs to the MYB-CC family.</text>
</comment>
<dbReference type="AlphaFoldDB" id="A0AAW1GL30"/>
<feature type="compositionally biased region" description="Basic and acidic residues" evidence="7">
    <location>
        <begin position="84"/>
        <end position="105"/>
    </location>
</feature>
<keyword evidence="5" id="KW-0804">Transcription</keyword>
<dbReference type="GO" id="GO:0005634">
    <property type="term" value="C:nucleus"/>
    <property type="evidence" value="ECO:0007669"/>
    <property type="project" value="UniProtKB-SubCell"/>
</dbReference>
<dbReference type="InterPro" id="IPR001005">
    <property type="entry name" value="SANT/Myb"/>
</dbReference>
<name>A0AAW1GL30_SAPOF</name>
<evidence type="ECO:0000256" key="7">
    <source>
        <dbReference type="SAM" id="MobiDB-lite"/>
    </source>
</evidence>